<keyword evidence="3" id="KW-0547">Nucleotide-binding</keyword>
<gene>
    <name evidence="11" type="ORF">EDD78_10125</name>
</gene>
<comment type="catalytic activity">
    <reaction evidence="6">
        <text>[phosphate](n) + ATP = [phosphate](n+1) + ADP</text>
        <dbReference type="Rhea" id="RHEA:19573"/>
        <dbReference type="Rhea" id="RHEA-COMP:9859"/>
        <dbReference type="Rhea" id="RHEA-COMP:14280"/>
        <dbReference type="ChEBI" id="CHEBI:16838"/>
        <dbReference type="ChEBI" id="CHEBI:30616"/>
        <dbReference type="ChEBI" id="CHEBI:456216"/>
        <dbReference type="EC" id="2.7.4.1"/>
    </reaction>
</comment>
<evidence type="ECO:0000256" key="3">
    <source>
        <dbReference type="ARBA" id="ARBA00022741"/>
    </source>
</evidence>
<comment type="similarity">
    <text evidence="6">Belongs to the polyphosphate kinase 1 (PPK1) family.</text>
</comment>
<dbReference type="Gene3D" id="3.30.1840.10">
    <property type="entry name" value="Polyphosphate kinase middle domain"/>
    <property type="match status" value="1"/>
</dbReference>
<keyword evidence="1 6" id="KW-0597">Phosphoprotein</keyword>
<comment type="function">
    <text evidence="6">Catalyzes the reversible transfer of the terminal phosphate of ATP to form a long-chain polyphosphate (polyP).</text>
</comment>
<dbReference type="EMBL" id="SLUK01000001">
    <property type="protein sequence ID" value="TCL45048.1"/>
    <property type="molecule type" value="Genomic_DNA"/>
</dbReference>
<evidence type="ECO:0000256" key="1">
    <source>
        <dbReference type="ARBA" id="ARBA00022553"/>
    </source>
</evidence>
<evidence type="ECO:0000259" key="8">
    <source>
        <dbReference type="Pfam" id="PF13089"/>
    </source>
</evidence>
<sequence length="717" mass="81202">MDDMMGTALPKSLFVNRELSWLEFNKRVLLESLDDAVPLFERLKFEAIYFSNLDEFFMVRVGSLTDQSLLDAQKTDDKTGMNADEQIAAIIEKVASFAPLCESAYGVIRQQLKELGVDLVDVHRINQVEELIAQKYFLEDILPLLSPQIIDRHHPFPFLKSKEQYVISLFAAKDEVIKLGIVPVSHLPQYFVFSVDNRQKVVFTADIVCHFAQKLYSKYEIVEKNILRVTRNADISVNEGLFDYDVDFRGIMQELLKKRRRLSIVRAQLAQAPSERLRRHLCKRLGIASDHIMVSGIPLDFSFGFSLPGNLNLSRKDLSFRELRPSLPIDFSKRDAIKYCTEHDVLLSYPFQSMKPFIDLLYAAAEDPTVVSIKISLYRLANRSRIASALCAAAERGKEVLCVLELRARFDEQSNIDYAKLLEDAGCTVIYGLSDYKVHAKLCLITRKVHGKIVHLTQIGTGNYNEKTAELYTDLCLITSDETVGQDANDIFGALCMGETVERTRTLWAAPNCYLDKVLCAIDEEIAIQKAGGEGYVGIKVNSLNCMEVMEKLVEASRAGVQIELFIRGICCIRPGVEGYTDLLTVRSVVGRYLEHSRIFVFGRGSRQQIYIGSGDLLNRNTHRRVEVFAGVRSPDLRARVLEILDAFRRDNVKAWDMLPDGSYVKPPRTGDEAALESQIYLQEYFAAPFEEEGQPQAFGGRLRGLLDRLGGRARKR</sequence>
<comment type="PTM">
    <text evidence="6">An intermediate of this reaction is the autophosphorylated ppk in which a phosphate is covalently linked to a histidine residue through a N-P bond.</text>
</comment>
<dbReference type="InterPro" id="IPR025198">
    <property type="entry name" value="PPK_N_dom"/>
</dbReference>
<dbReference type="InterPro" id="IPR024953">
    <property type="entry name" value="PP_kinase_middle"/>
</dbReference>
<evidence type="ECO:0000256" key="6">
    <source>
        <dbReference type="RuleBase" id="RU003800"/>
    </source>
</evidence>
<dbReference type="Pfam" id="PF02503">
    <property type="entry name" value="PP_kinase"/>
    <property type="match status" value="1"/>
</dbReference>
<dbReference type="SUPFAM" id="SSF56024">
    <property type="entry name" value="Phospholipase D/nuclease"/>
    <property type="match status" value="2"/>
</dbReference>
<dbReference type="SUPFAM" id="SSF143724">
    <property type="entry name" value="PHP14-like"/>
    <property type="match status" value="1"/>
</dbReference>
<keyword evidence="12" id="KW-1185">Reference proteome</keyword>
<dbReference type="PANTHER" id="PTHR30218">
    <property type="entry name" value="POLYPHOSPHATE KINASE"/>
    <property type="match status" value="1"/>
</dbReference>
<feature type="domain" description="Polyphosphate kinase N-terminal" evidence="8">
    <location>
        <begin position="14"/>
        <end position="119"/>
    </location>
</feature>
<feature type="domain" description="Polyphosphate kinase C-terminal" evidence="9">
    <location>
        <begin position="507"/>
        <end position="679"/>
    </location>
</feature>
<name>A0A9X8ULI8_9FIRM</name>
<reference evidence="11 12" key="1">
    <citation type="submission" date="2019-03" db="EMBL/GenBank/DDBJ databases">
        <title>Genomic Encyclopedia of Type Strains, Phase IV (KMG-IV): sequencing the most valuable type-strain genomes for metagenomic binning, comparative biology and taxonomic classification.</title>
        <authorList>
            <person name="Goeker M."/>
        </authorList>
    </citation>
    <scope>NUCLEOTIDE SEQUENCE [LARGE SCALE GENOMIC DNA]</scope>
    <source>
        <strain evidence="11 12">DSM 100433</strain>
    </source>
</reference>
<evidence type="ECO:0000256" key="5">
    <source>
        <dbReference type="ARBA" id="ARBA00022840"/>
    </source>
</evidence>
<protein>
    <recommendedName>
        <fullName evidence="6">Polyphosphate kinase</fullName>
        <ecNumber evidence="6">2.7.4.1</ecNumber>
    </recommendedName>
</protein>
<comment type="caution">
    <text evidence="11">The sequence shown here is derived from an EMBL/GenBank/DDBJ whole genome shotgun (WGS) entry which is preliminary data.</text>
</comment>
<evidence type="ECO:0000259" key="9">
    <source>
        <dbReference type="Pfam" id="PF13090"/>
    </source>
</evidence>
<evidence type="ECO:0000259" key="10">
    <source>
        <dbReference type="Pfam" id="PF17941"/>
    </source>
</evidence>
<feature type="domain" description="Polyphosphate kinase middle" evidence="7">
    <location>
        <begin position="132"/>
        <end position="306"/>
    </location>
</feature>
<dbReference type="Pfam" id="PF17941">
    <property type="entry name" value="PP_kinase_C_1"/>
    <property type="match status" value="1"/>
</dbReference>
<dbReference type="InterPro" id="IPR041108">
    <property type="entry name" value="PP_kinase_C_1"/>
</dbReference>
<evidence type="ECO:0000256" key="4">
    <source>
        <dbReference type="ARBA" id="ARBA00022777"/>
    </source>
</evidence>
<dbReference type="GO" id="GO:0006799">
    <property type="term" value="P:polyphosphate biosynthetic process"/>
    <property type="evidence" value="ECO:0007669"/>
    <property type="project" value="InterPro"/>
</dbReference>
<evidence type="ECO:0000313" key="11">
    <source>
        <dbReference type="EMBL" id="TCL45048.1"/>
    </source>
</evidence>
<dbReference type="AlphaFoldDB" id="A0A9X8ULI8"/>
<dbReference type="EC" id="2.7.4.1" evidence="6"/>
<dbReference type="InterPro" id="IPR003414">
    <property type="entry name" value="PP_kinase"/>
</dbReference>
<dbReference type="Pfam" id="PF13089">
    <property type="entry name" value="PP_kinase_N"/>
    <property type="match status" value="1"/>
</dbReference>
<dbReference type="Gene3D" id="1.20.58.310">
    <property type="entry name" value="Polyphosphate kinase N-terminal domain"/>
    <property type="match status" value="1"/>
</dbReference>
<dbReference type="GO" id="GO:0008976">
    <property type="term" value="F:polyphosphate kinase activity"/>
    <property type="evidence" value="ECO:0007669"/>
    <property type="project" value="UniProtKB-EC"/>
</dbReference>
<keyword evidence="5" id="KW-0067">ATP-binding</keyword>
<dbReference type="PANTHER" id="PTHR30218:SF0">
    <property type="entry name" value="POLYPHOSPHATE KINASE"/>
    <property type="match status" value="1"/>
</dbReference>
<evidence type="ECO:0000313" key="12">
    <source>
        <dbReference type="Proteomes" id="UP000294682"/>
    </source>
</evidence>
<dbReference type="PIRSF" id="PIRSF015589">
    <property type="entry name" value="PP_kinase"/>
    <property type="match status" value="1"/>
</dbReference>
<keyword evidence="2 6" id="KW-0808">Transferase</keyword>
<keyword evidence="4 11" id="KW-0418">Kinase</keyword>
<dbReference type="Proteomes" id="UP000294682">
    <property type="component" value="Unassembled WGS sequence"/>
</dbReference>
<accession>A0A9X8ULI8</accession>
<feature type="domain" description="Polyphosphate kinase C-terminal" evidence="10">
    <location>
        <begin position="338"/>
        <end position="496"/>
    </location>
</feature>
<organism evidence="11 12">
    <name type="scientific">Harryflintia acetispora</name>
    <dbReference type="NCBI Taxonomy" id="1849041"/>
    <lineage>
        <taxon>Bacteria</taxon>
        <taxon>Bacillati</taxon>
        <taxon>Bacillota</taxon>
        <taxon>Clostridia</taxon>
        <taxon>Eubacteriales</taxon>
        <taxon>Oscillospiraceae</taxon>
        <taxon>Harryflintia</taxon>
    </lineage>
</organism>
<evidence type="ECO:0000256" key="2">
    <source>
        <dbReference type="ARBA" id="ARBA00022679"/>
    </source>
</evidence>
<dbReference type="Pfam" id="PF13090">
    <property type="entry name" value="PP_kinase_C"/>
    <property type="match status" value="1"/>
</dbReference>
<proteinExistence type="inferred from homology"/>
<dbReference type="GO" id="GO:0005524">
    <property type="term" value="F:ATP binding"/>
    <property type="evidence" value="ECO:0007669"/>
    <property type="project" value="UniProtKB-KW"/>
</dbReference>
<dbReference type="InterPro" id="IPR036832">
    <property type="entry name" value="PPK_N_dom_sf"/>
</dbReference>
<dbReference type="GO" id="GO:0009358">
    <property type="term" value="C:polyphosphate kinase complex"/>
    <property type="evidence" value="ECO:0007669"/>
    <property type="project" value="InterPro"/>
</dbReference>
<evidence type="ECO:0000259" key="7">
    <source>
        <dbReference type="Pfam" id="PF02503"/>
    </source>
</evidence>
<dbReference type="InterPro" id="IPR025200">
    <property type="entry name" value="PPK_C_dom2"/>
</dbReference>
<dbReference type="NCBIfam" id="TIGR03705">
    <property type="entry name" value="poly_P_kin"/>
    <property type="match status" value="1"/>
</dbReference>
<dbReference type="Gene3D" id="3.30.870.10">
    <property type="entry name" value="Endonuclease Chain A"/>
    <property type="match status" value="2"/>
</dbReference>
<dbReference type="SUPFAM" id="SSF140356">
    <property type="entry name" value="PPK N-terminal domain-like"/>
    <property type="match status" value="1"/>
</dbReference>
<dbReference type="InterPro" id="IPR036830">
    <property type="entry name" value="PP_kinase_middle_dom_sf"/>
</dbReference>